<organism evidence="2 3">
    <name type="scientific">Pelomonas cellulosilytica</name>
    <dbReference type="NCBI Taxonomy" id="2906762"/>
    <lineage>
        <taxon>Bacteria</taxon>
        <taxon>Pseudomonadati</taxon>
        <taxon>Pseudomonadota</taxon>
        <taxon>Betaproteobacteria</taxon>
        <taxon>Burkholderiales</taxon>
        <taxon>Sphaerotilaceae</taxon>
        <taxon>Roseateles</taxon>
    </lineage>
</organism>
<accession>A0ABS8XVX0</accession>
<dbReference type="EMBL" id="JAJTWU010000008">
    <property type="protein sequence ID" value="MCE4556809.1"/>
    <property type="molecule type" value="Genomic_DNA"/>
</dbReference>
<proteinExistence type="predicted"/>
<dbReference type="Proteomes" id="UP001200741">
    <property type="component" value="Unassembled WGS sequence"/>
</dbReference>
<keyword evidence="1" id="KW-1133">Transmembrane helix</keyword>
<keyword evidence="3" id="KW-1185">Reference proteome</keyword>
<name>A0ABS8XVX0_9BURK</name>
<feature type="transmembrane region" description="Helical" evidence="1">
    <location>
        <begin position="34"/>
        <end position="57"/>
    </location>
</feature>
<keyword evidence="1" id="KW-0812">Transmembrane</keyword>
<comment type="caution">
    <text evidence="2">The sequence shown here is derived from an EMBL/GenBank/DDBJ whole genome shotgun (WGS) entry which is preliminary data.</text>
</comment>
<evidence type="ECO:0000256" key="1">
    <source>
        <dbReference type="SAM" id="Phobius"/>
    </source>
</evidence>
<sequence length="95" mass="10146">MKLLVIAKVGAAAAAIAAVVLVAAGDVIPNVPPWKVLLGLAVVAAGLFVSMLLYSVVAIRLRALLINWGAVDNGWLWTPDYPEDFKRQRGRQAKP</sequence>
<protein>
    <submittedName>
        <fullName evidence="2">Uncharacterized protein</fullName>
    </submittedName>
</protein>
<keyword evidence="1" id="KW-0472">Membrane</keyword>
<dbReference type="RefSeq" id="WP_233373931.1">
    <property type="nucleotide sequence ID" value="NZ_JAJTWU010000008.1"/>
</dbReference>
<gene>
    <name evidence="2" type="ORF">LXT13_20630</name>
</gene>
<evidence type="ECO:0000313" key="3">
    <source>
        <dbReference type="Proteomes" id="UP001200741"/>
    </source>
</evidence>
<reference evidence="2 3" key="1">
    <citation type="submission" date="2021-12" db="EMBL/GenBank/DDBJ databases">
        <title>Genome seq of P8.</title>
        <authorList>
            <person name="Seo T."/>
        </authorList>
    </citation>
    <scope>NUCLEOTIDE SEQUENCE [LARGE SCALE GENOMIC DNA]</scope>
    <source>
        <strain evidence="2 3">P8</strain>
    </source>
</reference>
<evidence type="ECO:0000313" key="2">
    <source>
        <dbReference type="EMBL" id="MCE4556809.1"/>
    </source>
</evidence>